<dbReference type="GO" id="GO:0016788">
    <property type="term" value="F:hydrolase activity, acting on ester bonds"/>
    <property type="evidence" value="ECO:0007669"/>
    <property type="project" value="InterPro"/>
</dbReference>
<dbReference type="GO" id="GO:0005576">
    <property type="term" value="C:extracellular region"/>
    <property type="evidence" value="ECO:0007669"/>
    <property type="project" value="UniProtKB-SubCell"/>
</dbReference>
<evidence type="ECO:0000256" key="3">
    <source>
        <dbReference type="ARBA" id="ARBA00022525"/>
    </source>
</evidence>
<protein>
    <recommendedName>
        <fullName evidence="10">GDSL esterase/lipase</fullName>
    </recommendedName>
</protein>
<evidence type="ECO:0000256" key="2">
    <source>
        <dbReference type="ARBA" id="ARBA00008668"/>
    </source>
</evidence>
<keyword evidence="4 7" id="KW-0732">Signal</keyword>
<evidence type="ECO:0000256" key="1">
    <source>
        <dbReference type="ARBA" id="ARBA00004613"/>
    </source>
</evidence>
<comment type="caution">
    <text evidence="8">The sequence shown here is derived from an EMBL/GenBank/DDBJ whole genome shotgun (WGS) entry which is preliminary data.</text>
</comment>
<dbReference type="InterPro" id="IPR001087">
    <property type="entry name" value="GDSL"/>
</dbReference>
<accession>A0AA38CQY4</accession>
<dbReference type="GO" id="GO:0016042">
    <property type="term" value="P:lipid catabolic process"/>
    <property type="evidence" value="ECO:0007669"/>
    <property type="project" value="UniProtKB-KW"/>
</dbReference>
<feature type="chain" id="PRO_5041286715" description="GDSL esterase/lipase" evidence="7">
    <location>
        <begin position="22"/>
        <end position="366"/>
    </location>
</feature>
<dbReference type="Proteomes" id="UP000824469">
    <property type="component" value="Unassembled WGS sequence"/>
</dbReference>
<comment type="similarity">
    <text evidence="2">Belongs to the 'GDSL' lipolytic enzyme family.</text>
</comment>
<dbReference type="InterPro" id="IPR036514">
    <property type="entry name" value="SGNH_hydro_sf"/>
</dbReference>
<evidence type="ECO:0000256" key="4">
    <source>
        <dbReference type="ARBA" id="ARBA00022729"/>
    </source>
</evidence>
<keyword evidence="6" id="KW-0442">Lipid degradation</keyword>
<sequence>MDSAAVMATAVFFFLVVAVHGDHPQVSAMFIFGDSLIDNGNNNYITTLAKANFFPYGIDFEGGRPTGRFSNGMTTADVLGKLLGMPPSPAYADPSTKGVSVLNGVNYASGAAGILDETGTNLLGRVTFNEQITNFENTLKDITSQLGSAAAVEHYLSKSIFAITFGSNDYINNYLVPAFYSTSITYTLETFSDLLISQFSQQILRLYELGARKFAVAAVGPLGCIPSQLAMANNALNEGSNCVESVNQEAALFNSKLRYLLRFLEINLPGARFVYGDAYSAVTDIIKNPTSYGFSVTKQGCCGIGINNGLITCLPGVLIPCPNRSQYVFWDAFHPTEAVNIILATKAYNGSLNDASPINVKQLAQL</sequence>
<keyword evidence="6" id="KW-0443">Lipid metabolism</keyword>
<comment type="subcellular location">
    <subcellularLocation>
        <location evidence="1">Secreted</location>
    </subcellularLocation>
</comment>
<dbReference type="Gene3D" id="3.40.50.1110">
    <property type="entry name" value="SGNH hydrolase"/>
    <property type="match status" value="1"/>
</dbReference>
<dbReference type="PANTHER" id="PTHR45650">
    <property type="entry name" value="GDSL-LIKE LIPASE/ACYLHYDROLASE-RELATED"/>
    <property type="match status" value="1"/>
</dbReference>
<dbReference type="AlphaFoldDB" id="A0AA38CQY4"/>
<keyword evidence="3" id="KW-0964">Secreted</keyword>
<evidence type="ECO:0000256" key="7">
    <source>
        <dbReference type="SAM" id="SignalP"/>
    </source>
</evidence>
<dbReference type="Pfam" id="PF00657">
    <property type="entry name" value="Lipase_GDSL"/>
    <property type="match status" value="1"/>
</dbReference>
<dbReference type="PANTHER" id="PTHR45650:SF8">
    <property type="entry name" value="GDSL ESTERASE_LIPASE"/>
    <property type="match status" value="1"/>
</dbReference>
<dbReference type="OMA" id="AKCIFFV"/>
<dbReference type="EMBL" id="JAHRHJ020000009">
    <property type="protein sequence ID" value="KAH9302122.1"/>
    <property type="molecule type" value="Genomic_DNA"/>
</dbReference>
<evidence type="ECO:0000313" key="9">
    <source>
        <dbReference type="Proteomes" id="UP000824469"/>
    </source>
</evidence>
<keyword evidence="9" id="KW-1185">Reference proteome</keyword>
<evidence type="ECO:0000313" key="8">
    <source>
        <dbReference type="EMBL" id="KAH9302122.1"/>
    </source>
</evidence>
<organism evidence="8 9">
    <name type="scientific">Taxus chinensis</name>
    <name type="common">Chinese yew</name>
    <name type="synonym">Taxus wallichiana var. chinensis</name>
    <dbReference type="NCBI Taxonomy" id="29808"/>
    <lineage>
        <taxon>Eukaryota</taxon>
        <taxon>Viridiplantae</taxon>
        <taxon>Streptophyta</taxon>
        <taxon>Embryophyta</taxon>
        <taxon>Tracheophyta</taxon>
        <taxon>Spermatophyta</taxon>
        <taxon>Pinopsida</taxon>
        <taxon>Pinidae</taxon>
        <taxon>Conifers II</taxon>
        <taxon>Cupressales</taxon>
        <taxon>Taxaceae</taxon>
        <taxon>Taxus</taxon>
    </lineage>
</organism>
<feature type="signal peptide" evidence="7">
    <location>
        <begin position="1"/>
        <end position="21"/>
    </location>
</feature>
<evidence type="ECO:0000256" key="5">
    <source>
        <dbReference type="ARBA" id="ARBA00022801"/>
    </source>
</evidence>
<name>A0AA38CQY4_TAXCH</name>
<dbReference type="InterPro" id="IPR051238">
    <property type="entry name" value="GDSL_esterase/lipase"/>
</dbReference>
<evidence type="ECO:0008006" key="10">
    <source>
        <dbReference type="Google" id="ProtNLM"/>
    </source>
</evidence>
<dbReference type="CDD" id="cd01837">
    <property type="entry name" value="SGNH_plant_lipase_like"/>
    <property type="match status" value="1"/>
</dbReference>
<gene>
    <name evidence="8" type="ORF">KI387_013705</name>
</gene>
<reference evidence="8 9" key="1">
    <citation type="journal article" date="2021" name="Nat. Plants">
        <title>The Taxus genome provides insights into paclitaxel biosynthesis.</title>
        <authorList>
            <person name="Xiong X."/>
            <person name="Gou J."/>
            <person name="Liao Q."/>
            <person name="Li Y."/>
            <person name="Zhou Q."/>
            <person name="Bi G."/>
            <person name="Li C."/>
            <person name="Du R."/>
            <person name="Wang X."/>
            <person name="Sun T."/>
            <person name="Guo L."/>
            <person name="Liang H."/>
            <person name="Lu P."/>
            <person name="Wu Y."/>
            <person name="Zhang Z."/>
            <person name="Ro D.K."/>
            <person name="Shang Y."/>
            <person name="Huang S."/>
            <person name="Yan J."/>
        </authorList>
    </citation>
    <scope>NUCLEOTIDE SEQUENCE [LARGE SCALE GENOMIC DNA]</scope>
    <source>
        <strain evidence="8">Ta-2019</strain>
    </source>
</reference>
<dbReference type="InterPro" id="IPR035669">
    <property type="entry name" value="SGNH_plant_lipase-like"/>
</dbReference>
<keyword evidence="5" id="KW-0378">Hydrolase</keyword>
<proteinExistence type="inferred from homology"/>
<evidence type="ECO:0000256" key="6">
    <source>
        <dbReference type="ARBA" id="ARBA00022963"/>
    </source>
</evidence>